<name>A0ABV5H4S9_9FLAO</name>
<dbReference type="Proteomes" id="UP001589590">
    <property type="component" value="Unassembled WGS sequence"/>
</dbReference>
<dbReference type="EMBL" id="JBHMFA010000033">
    <property type="protein sequence ID" value="MFB9106771.1"/>
    <property type="molecule type" value="Genomic_DNA"/>
</dbReference>
<protein>
    <submittedName>
        <fullName evidence="1">Uncharacterized protein</fullName>
    </submittedName>
</protein>
<accession>A0ABV5H4S9</accession>
<evidence type="ECO:0000313" key="2">
    <source>
        <dbReference type="Proteomes" id="UP001589590"/>
    </source>
</evidence>
<gene>
    <name evidence="1" type="ORF">ACFFU1_17820</name>
</gene>
<sequence length="1004" mass="115740">MKEPASFSSEDKEKTSLNFSELREKGLAYVQERSGNLWTDYNTHDPGVTILEQLCYAVTDVSLRSTYPIKDLLTEINADREAQINAAKNSFHAPSHIYRTHPITVIDAKKAIIDAFDVIENVWITPMDNSDYAEKIVITKNIEIQPKSIFNNKLIGKTPEKEQFLKDLQVFINANRSLGEDILNISLLEPKPTTIDFKVHIMPHKSVEKALAKVLMQLFEYVYNPVSKLALDDMLTDNTTVSDVFSGPRLTKGFIKDKSLKSRRTSLTKLELQQELSKVEAVLKVEVLNIQVEYLKSGASHFFHLLDETEGNIMSPSRFSRVFENMGVVINEKAVELSEWSKTKIHETFHELWAKKYRQYAINFNQNFEYTKSLKGTKRDVETYYSLQNQFPLIYGIGNAGLSHSNQPSRHAKAKQLKGYLLFFEQYLANHLSQINRIADFFNKDLVFNNKEKTTYYSQSLSNVPAIEALSPNPVFKVDACVYYSEKNEQRLYVEATIDSENLCDLSEVKQQILLERIIVERPLFKKYLAKARGVNMPSELGFGSTEVRAFLSMLYGLKFKWFEEEVDTFFGKSVVLSFAMLMKYERKHFTPMVFVEAFQNHLKRMLAAIERQSLFPLVFEKLNEIDLDKVENKVVFQGFLKLYQDVINVKQDATYFDRKSRVFNHLLARFGEDLNAIPWNVSRRLDIIKSEAELQTILLEKKSAYLNNIESLTADTAKGETFISGQPERNPSGLENTIIAKTGILPRLTRTIKSQGTLSENDETFYVVDHILLRTFVTHSESKYGFKFVDPSKKYIGGTILKASWSDTETDREASIEKFFENDKKDPEETGLTFPGLHNIGEVTDLVKLFQKSSEENNRVRLREVEKIRAKGLAKVKRGEYGQRRLVYQRKLTNLLPSNQELIVDEDFFNLSISVVLPKTSERFKDNQFKSYINGLIVERTPSHIKVNVLYVNAADMHAFQTVYHEWENLKTEETKSGDTLKMASYKVYKKIIEFTNKQNCEK</sequence>
<keyword evidence="2" id="KW-1185">Reference proteome</keyword>
<comment type="caution">
    <text evidence="1">The sequence shown here is derived from an EMBL/GenBank/DDBJ whole genome shotgun (WGS) entry which is preliminary data.</text>
</comment>
<reference evidence="1 2" key="1">
    <citation type="submission" date="2024-09" db="EMBL/GenBank/DDBJ databases">
        <authorList>
            <person name="Sun Q."/>
            <person name="Mori K."/>
        </authorList>
    </citation>
    <scope>NUCLEOTIDE SEQUENCE [LARGE SCALE GENOMIC DNA]</scope>
    <source>
        <strain evidence="1 2">CECT 8300</strain>
    </source>
</reference>
<organism evidence="1 2">
    <name type="scientific">Algibacter miyuki</name>
    <dbReference type="NCBI Taxonomy" id="1306933"/>
    <lineage>
        <taxon>Bacteria</taxon>
        <taxon>Pseudomonadati</taxon>
        <taxon>Bacteroidota</taxon>
        <taxon>Flavobacteriia</taxon>
        <taxon>Flavobacteriales</taxon>
        <taxon>Flavobacteriaceae</taxon>
        <taxon>Algibacter</taxon>
    </lineage>
</organism>
<proteinExistence type="predicted"/>
<evidence type="ECO:0000313" key="1">
    <source>
        <dbReference type="EMBL" id="MFB9106771.1"/>
    </source>
</evidence>
<dbReference type="RefSeq" id="WP_290267612.1">
    <property type="nucleotide sequence ID" value="NZ_JAUFQP010000001.1"/>
</dbReference>